<dbReference type="PANTHER" id="PTHR34387">
    <property type="entry name" value="SLR1258 PROTEIN"/>
    <property type="match status" value="1"/>
</dbReference>
<dbReference type="EMBL" id="JAUKTR010000003">
    <property type="protein sequence ID" value="MDO1559622.1"/>
    <property type="molecule type" value="Genomic_DNA"/>
</dbReference>
<dbReference type="InterPro" id="IPR052022">
    <property type="entry name" value="26kDa_periplasmic_antigen"/>
</dbReference>
<keyword evidence="2" id="KW-1185">Reference proteome</keyword>
<proteinExistence type="predicted"/>
<name>A0ABT8SM35_9CAUL</name>
<dbReference type="PANTHER" id="PTHR34387:SF1">
    <property type="entry name" value="PERIPLASMIC IMMUNOGENIC PROTEIN"/>
    <property type="match status" value="1"/>
</dbReference>
<organism evidence="1 2">
    <name type="scientific">Peiella sedimenti</name>
    <dbReference type="NCBI Taxonomy" id="3061083"/>
    <lineage>
        <taxon>Bacteria</taxon>
        <taxon>Pseudomonadati</taxon>
        <taxon>Pseudomonadota</taxon>
        <taxon>Alphaproteobacteria</taxon>
        <taxon>Caulobacterales</taxon>
        <taxon>Caulobacteraceae</taxon>
        <taxon>Peiella</taxon>
    </lineage>
</organism>
<dbReference type="Gene3D" id="3.30.70.2970">
    <property type="entry name" value="Protein of unknown function (DUF541), domain 2"/>
    <property type="match status" value="1"/>
</dbReference>
<dbReference type="InterPro" id="IPR007497">
    <property type="entry name" value="SIMPL/DUF541"/>
</dbReference>
<evidence type="ECO:0000313" key="1">
    <source>
        <dbReference type="EMBL" id="MDO1559622.1"/>
    </source>
</evidence>
<gene>
    <name evidence="1" type="ORF">Q0812_09300</name>
</gene>
<protein>
    <submittedName>
        <fullName evidence="1">SIMPL domain-containing protein</fullName>
    </submittedName>
</protein>
<dbReference type="Gene3D" id="3.30.110.170">
    <property type="entry name" value="Protein of unknown function (DUF541), domain 1"/>
    <property type="match status" value="1"/>
</dbReference>
<dbReference type="Pfam" id="PF04402">
    <property type="entry name" value="SIMPL"/>
    <property type="match status" value="1"/>
</dbReference>
<evidence type="ECO:0000313" key="2">
    <source>
        <dbReference type="Proteomes" id="UP001169063"/>
    </source>
</evidence>
<dbReference type="Proteomes" id="UP001169063">
    <property type="component" value="Unassembled WGS sequence"/>
</dbReference>
<comment type="caution">
    <text evidence="1">The sequence shown here is derived from an EMBL/GenBank/DDBJ whole genome shotgun (WGS) entry which is preliminary data.</text>
</comment>
<accession>A0ABT8SM35</accession>
<sequence>MSGPAFARAEPPREPFIAVRGEAAVSLPADYATLVIELRGEGDDRISALRQLEETRSRVIDGVSRLQGARAGVTSRQADVQPAYDPQCNDGRYGGRRATGACAPTGYIATMTVWADISPAERIGAAASLASELGASSASFRTGRLADHRAAYAAALQAAYADARRQAEAMAQASGMQLGEIIRLQDADVQLEDPEDQPQAAAIMVTGSRITRPTVELQAAVPPVAVEATVTAVFAIRPR</sequence>
<reference evidence="1" key="1">
    <citation type="submission" date="2023-07" db="EMBL/GenBank/DDBJ databases">
        <title>Brevundimonas soil sp. nov., isolated from the soil of chemical plant.</title>
        <authorList>
            <person name="Wu N."/>
        </authorList>
    </citation>
    <scope>NUCLEOTIDE SEQUENCE</scope>
    <source>
        <strain evidence="1">XZ-24</strain>
    </source>
</reference>